<reference evidence="2 3" key="1">
    <citation type="submission" date="2019-02" db="EMBL/GenBank/DDBJ databases">
        <title>Emended description of the genus Rhodopseudomonas and description of Rhodopseudomonas albus sp. nov., a non-phototrophic, heavy-metal-tolerant bacterium isolated from garden soil.</title>
        <authorList>
            <person name="Bao Z."/>
            <person name="Cao W.W."/>
            <person name="Sato Y."/>
            <person name="Nishizawa T."/>
            <person name="Zhao J."/>
            <person name="Guo Y."/>
            <person name="Ohta H."/>
        </authorList>
    </citation>
    <scope>NUCLEOTIDE SEQUENCE [LARGE SCALE GENOMIC DNA]</scope>
    <source>
        <strain evidence="2 3">SK50-23</strain>
    </source>
</reference>
<dbReference type="Gene3D" id="3.50.50.60">
    <property type="entry name" value="FAD/NAD(P)-binding domain"/>
    <property type="match status" value="1"/>
</dbReference>
<organism evidence="2 3">
    <name type="scientific">Tardiphaga alba</name>
    <dbReference type="NCBI Taxonomy" id="340268"/>
    <lineage>
        <taxon>Bacteria</taxon>
        <taxon>Pseudomonadati</taxon>
        <taxon>Pseudomonadota</taxon>
        <taxon>Alphaproteobacteria</taxon>
        <taxon>Hyphomicrobiales</taxon>
        <taxon>Nitrobacteraceae</taxon>
        <taxon>Tardiphaga</taxon>
    </lineage>
</organism>
<feature type="domain" description="FAD-dependent urate hydroxylase HpyO/Asp monooxygenase CreE-like FAD/NAD(P)-binding" evidence="1">
    <location>
        <begin position="32"/>
        <end position="107"/>
    </location>
</feature>
<dbReference type="InterPro" id="IPR052189">
    <property type="entry name" value="L-asp_N-monooxygenase_NS-form"/>
</dbReference>
<accession>A0ABX8ACA8</accession>
<sequence>MQYLGRIFLASTSVSIAQVLMTSSNTKHRRVAIIGGGVAGSLAAIVLAKSTAFESITLFDRDGAFGRGLAYSATAEWHRINVPAYKMGGLGADDSEGFQDWLSETTGTDWTDYSQSFVPVGDTATTSPPICPRLPTQAS</sequence>
<dbReference type="SUPFAM" id="SSF51905">
    <property type="entry name" value="FAD/NAD(P)-binding domain"/>
    <property type="match status" value="1"/>
</dbReference>
<dbReference type="PANTHER" id="PTHR40254">
    <property type="entry name" value="BLR0577 PROTEIN"/>
    <property type="match status" value="1"/>
</dbReference>
<dbReference type="InterPro" id="IPR036188">
    <property type="entry name" value="FAD/NAD-bd_sf"/>
</dbReference>
<name>A0ABX8ACA8_9BRAD</name>
<dbReference type="Pfam" id="PF13454">
    <property type="entry name" value="NAD_binding_9"/>
    <property type="match status" value="1"/>
</dbReference>
<keyword evidence="3" id="KW-1185">Reference proteome</keyword>
<evidence type="ECO:0000313" key="3">
    <source>
        <dbReference type="Proteomes" id="UP000682843"/>
    </source>
</evidence>
<dbReference type="PANTHER" id="PTHR40254:SF1">
    <property type="entry name" value="BLR0577 PROTEIN"/>
    <property type="match status" value="1"/>
</dbReference>
<evidence type="ECO:0000259" key="1">
    <source>
        <dbReference type="Pfam" id="PF13454"/>
    </source>
</evidence>
<protein>
    <submittedName>
        <fullName evidence="2">FAD-dependent oxidoreductase</fullName>
    </submittedName>
</protein>
<gene>
    <name evidence="2" type="ORF">RPMA_22700</name>
</gene>
<proteinExistence type="predicted"/>
<dbReference type="Proteomes" id="UP000682843">
    <property type="component" value="Chromosome"/>
</dbReference>
<dbReference type="InterPro" id="IPR038732">
    <property type="entry name" value="HpyO/CreE_NAD-binding"/>
</dbReference>
<evidence type="ECO:0000313" key="2">
    <source>
        <dbReference type="EMBL" id="QUS41337.1"/>
    </source>
</evidence>
<dbReference type="EMBL" id="CP036498">
    <property type="protein sequence ID" value="QUS41337.1"/>
    <property type="molecule type" value="Genomic_DNA"/>
</dbReference>